<dbReference type="Proteomes" id="UP000322454">
    <property type="component" value="Unassembled WGS sequence"/>
</dbReference>
<feature type="transmembrane region" description="Helical" evidence="6">
    <location>
        <begin position="439"/>
        <end position="460"/>
    </location>
</feature>
<keyword evidence="2" id="KW-1003">Cell membrane</keyword>
<sequence length="478" mass="53965">MLSNKQRFIKNLTFLFSSRILSAILTLVANIYLIERLGSSIFGEFAFGVTLVGYFISIADTGLSPFGETAVAKNKSNIAEIITNISSARLLLSFISFIIIISIGLIFFQDAPRQKNIIIAFSLLPLIYSFNFSWALRGMEKNHVILFTNFINSLLFLLGILLIVKNFNWYLTAVLLYLAGNLTAVLIQTNYIEKTVKKIKINFAFNAVKKTVKNSLPFGIFSWVSILYISYPIIFLKIFNNNKNIGYYYITYKIIGFIFMMLNLTGNAFIPVISDAVKEKDKIKESKLLSEFIRFIYTFSLPAIFGGYAISSALIIELFGIKLITAAGLLRIMIWSILPVGISSALISYLMVKNARKYLVKSASFASLGGFIFAFFFIKYYGLKGAAYSLIFIELLMAGSLLYFTHKTVKIKFDTINFIKVLLSSLIMGFIVIESRQKLILSIIIGMFVYAMFSLILKTIGKKDIMEIKKLLTVKKAR</sequence>
<keyword evidence="5 6" id="KW-0472">Membrane</keyword>
<dbReference type="GO" id="GO:0005886">
    <property type="term" value="C:plasma membrane"/>
    <property type="evidence" value="ECO:0007669"/>
    <property type="project" value="UniProtKB-SubCell"/>
</dbReference>
<dbReference type="AlphaFoldDB" id="A0A520XC49"/>
<feature type="transmembrane region" description="Helical" evidence="6">
    <location>
        <begin position="416"/>
        <end position="433"/>
    </location>
</feature>
<feature type="transmembrane region" description="Helical" evidence="6">
    <location>
        <begin position="359"/>
        <end position="380"/>
    </location>
</feature>
<reference evidence="7 8" key="1">
    <citation type="submission" date="2019-01" db="EMBL/GenBank/DDBJ databases">
        <title>Insights into ecological role of a new deltaproteobacterial order Candidatus Sinidesulfobacterales (Sva0485) by metagenomics and metatranscriptomics.</title>
        <authorList>
            <person name="Tan S."/>
            <person name="Liu J."/>
            <person name="Fang Y."/>
            <person name="Hedlund B."/>
            <person name="Lian Z.-H."/>
            <person name="Huang L.-Y."/>
            <person name="Li J.-T."/>
            <person name="Huang L.-N."/>
            <person name="Li W.-J."/>
            <person name="Jiang H.-C."/>
            <person name="Dong H.-L."/>
            <person name="Shu W.-S."/>
        </authorList>
    </citation>
    <scope>NUCLEOTIDE SEQUENCE [LARGE SCALE GENOMIC DNA]</scope>
    <source>
        <strain evidence="7">AP4</strain>
    </source>
</reference>
<evidence type="ECO:0000256" key="1">
    <source>
        <dbReference type="ARBA" id="ARBA00004651"/>
    </source>
</evidence>
<dbReference type="Pfam" id="PF01943">
    <property type="entry name" value="Polysacc_synt"/>
    <property type="match status" value="1"/>
</dbReference>
<name>A0A520XC49_9DELT</name>
<feature type="transmembrane region" description="Helical" evidence="6">
    <location>
        <begin position="114"/>
        <end position="132"/>
    </location>
</feature>
<protein>
    <submittedName>
        <fullName evidence="7">Uncharacterized protein</fullName>
    </submittedName>
</protein>
<feature type="transmembrane region" description="Helical" evidence="6">
    <location>
        <begin position="386"/>
        <end position="404"/>
    </location>
</feature>
<evidence type="ECO:0000256" key="6">
    <source>
        <dbReference type="SAM" id="Phobius"/>
    </source>
</evidence>
<keyword evidence="3 6" id="KW-0812">Transmembrane</keyword>
<feature type="transmembrane region" description="Helical" evidence="6">
    <location>
        <begin position="12"/>
        <end position="33"/>
    </location>
</feature>
<comment type="caution">
    <text evidence="7">The sequence shown here is derived from an EMBL/GenBank/DDBJ whole genome shotgun (WGS) entry which is preliminary data.</text>
</comment>
<feature type="transmembrane region" description="Helical" evidence="6">
    <location>
        <begin position="332"/>
        <end position="352"/>
    </location>
</feature>
<evidence type="ECO:0000313" key="8">
    <source>
        <dbReference type="Proteomes" id="UP000322454"/>
    </source>
</evidence>
<feature type="transmembrane region" description="Helical" evidence="6">
    <location>
        <begin position="254"/>
        <end position="274"/>
    </location>
</feature>
<feature type="transmembrane region" description="Helical" evidence="6">
    <location>
        <begin position="214"/>
        <end position="234"/>
    </location>
</feature>
<evidence type="ECO:0000256" key="3">
    <source>
        <dbReference type="ARBA" id="ARBA00022692"/>
    </source>
</evidence>
<feature type="transmembrane region" description="Helical" evidence="6">
    <location>
        <begin position="295"/>
        <end position="320"/>
    </location>
</feature>
<organism evidence="7 8">
    <name type="scientific">Candidatus Acidulodesulfobacterium acidiphilum</name>
    <dbReference type="NCBI Taxonomy" id="2597224"/>
    <lineage>
        <taxon>Bacteria</taxon>
        <taxon>Deltaproteobacteria</taxon>
        <taxon>Candidatus Acidulodesulfobacterales</taxon>
        <taxon>Candidatus Acidulodesulfobacterium</taxon>
    </lineage>
</organism>
<dbReference type="EMBL" id="SHMQ01000015">
    <property type="protein sequence ID" value="RZV38731.1"/>
    <property type="molecule type" value="Genomic_DNA"/>
</dbReference>
<feature type="transmembrane region" description="Helical" evidence="6">
    <location>
        <begin position="144"/>
        <end position="164"/>
    </location>
</feature>
<proteinExistence type="predicted"/>
<keyword evidence="4 6" id="KW-1133">Transmembrane helix</keyword>
<feature type="transmembrane region" description="Helical" evidence="6">
    <location>
        <begin position="88"/>
        <end position="108"/>
    </location>
</feature>
<gene>
    <name evidence="7" type="ORF">EVJ48_06380</name>
</gene>
<comment type="subcellular location">
    <subcellularLocation>
        <location evidence="1">Cell membrane</location>
        <topology evidence="1">Multi-pass membrane protein</topology>
    </subcellularLocation>
</comment>
<evidence type="ECO:0000256" key="4">
    <source>
        <dbReference type="ARBA" id="ARBA00022989"/>
    </source>
</evidence>
<accession>A0A520XC49</accession>
<dbReference type="PANTHER" id="PTHR30250">
    <property type="entry name" value="PST FAMILY PREDICTED COLANIC ACID TRANSPORTER"/>
    <property type="match status" value="1"/>
</dbReference>
<feature type="transmembrane region" description="Helical" evidence="6">
    <location>
        <begin position="170"/>
        <end position="193"/>
    </location>
</feature>
<dbReference type="InterPro" id="IPR050833">
    <property type="entry name" value="Poly_Biosynth_Transport"/>
</dbReference>
<dbReference type="InterPro" id="IPR002797">
    <property type="entry name" value="Polysacc_synth"/>
</dbReference>
<evidence type="ECO:0000256" key="5">
    <source>
        <dbReference type="ARBA" id="ARBA00023136"/>
    </source>
</evidence>
<feature type="transmembrane region" description="Helical" evidence="6">
    <location>
        <begin position="45"/>
        <end position="67"/>
    </location>
</feature>
<evidence type="ECO:0000313" key="7">
    <source>
        <dbReference type="EMBL" id="RZV38731.1"/>
    </source>
</evidence>
<evidence type="ECO:0000256" key="2">
    <source>
        <dbReference type="ARBA" id="ARBA00022475"/>
    </source>
</evidence>
<dbReference type="PANTHER" id="PTHR30250:SF11">
    <property type="entry name" value="O-ANTIGEN TRANSPORTER-RELATED"/>
    <property type="match status" value="1"/>
</dbReference>